<dbReference type="Proteomes" id="UP001600941">
    <property type="component" value="Unassembled WGS sequence"/>
</dbReference>
<evidence type="ECO:0000256" key="1">
    <source>
        <dbReference type="SAM" id="Phobius"/>
    </source>
</evidence>
<dbReference type="EMBL" id="BAABZQ010000001">
    <property type="protein sequence ID" value="GAA6501315.1"/>
    <property type="molecule type" value="Genomic_DNA"/>
</dbReference>
<reference evidence="2 3" key="1">
    <citation type="submission" date="2024-04" db="EMBL/GenBank/DDBJ databases">
        <title>Defined microbial consortia suppress multidrug-resistant proinflammatory Enterobacteriaceae via ecological control.</title>
        <authorList>
            <person name="Furuichi M."/>
            <person name="Kawaguchi T."/>
            <person name="Pust M."/>
            <person name="Yasuma K."/>
            <person name="Plichta D."/>
            <person name="Hasegawa N."/>
            <person name="Ohya T."/>
            <person name="Bhattarai S."/>
            <person name="Sasajima S."/>
            <person name="Aoto Y."/>
            <person name="Tuganbaev T."/>
            <person name="Yaginuma M."/>
            <person name="Ueda M."/>
            <person name="Okahashi N."/>
            <person name="Amafuji K."/>
            <person name="Kiridooshi Y."/>
            <person name="Sugita K."/>
            <person name="Strazar M."/>
            <person name="Skelly A."/>
            <person name="Suda W."/>
            <person name="Hattori M."/>
            <person name="Nakamoto N."/>
            <person name="Caballero S."/>
            <person name="Norman J."/>
            <person name="Olle B."/>
            <person name="Tanoue T."/>
            <person name="Arita M."/>
            <person name="Bucci V."/>
            <person name="Atarashi K."/>
            <person name="Xavier R."/>
            <person name="Honda K."/>
        </authorList>
    </citation>
    <scope>NUCLEOTIDE SEQUENCE [LARGE SCALE GENOMIC DNA]</scope>
    <source>
        <strain evidence="3">k34-0107-D12</strain>
    </source>
</reference>
<gene>
    <name evidence="2" type="ORF">K340107D12_41310</name>
</gene>
<keyword evidence="1" id="KW-1133">Transmembrane helix</keyword>
<dbReference type="RefSeq" id="WP_033144080.1">
    <property type="nucleotide sequence ID" value="NZ_BAABZQ010000001.1"/>
</dbReference>
<protein>
    <recommendedName>
        <fullName evidence="4">Helix-turn-helix domain-containing protein</fullName>
    </recommendedName>
</protein>
<feature type="transmembrane region" description="Helical" evidence="1">
    <location>
        <begin position="90"/>
        <end position="111"/>
    </location>
</feature>
<keyword evidence="1" id="KW-0812">Transmembrane</keyword>
<keyword evidence="1" id="KW-0472">Membrane</keyword>
<accession>A0ABQ0BXR5</accession>
<proteinExistence type="predicted"/>
<keyword evidence="3" id="KW-1185">Reference proteome</keyword>
<evidence type="ECO:0008006" key="4">
    <source>
        <dbReference type="Google" id="ProtNLM"/>
    </source>
</evidence>
<sequence>MELVYMRNNCAKKYYKILRELFLNVNYMNGRFLTNLKFNLTEYVKENPGCTYEELVEVFGRPEEVFCEYIAGQTPDYLISSINKKHLRKWVVLGLSVVVLCCCFVWGLFYYRLYIECKNTIIDKEVIIIEEGDNYEKN</sequence>
<evidence type="ECO:0000313" key="3">
    <source>
        <dbReference type="Proteomes" id="UP001600941"/>
    </source>
</evidence>
<organism evidence="2 3">
    <name type="scientific">Blautia parvula</name>
    <dbReference type="NCBI Taxonomy" id="2877527"/>
    <lineage>
        <taxon>Bacteria</taxon>
        <taxon>Bacillati</taxon>
        <taxon>Bacillota</taxon>
        <taxon>Clostridia</taxon>
        <taxon>Lachnospirales</taxon>
        <taxon>Lachnospiraceae</taxon>
        <taxon>Blautia</taxon>
    </lineage>
</organism>
<name>A0ABQ0BXR5_9FIRM</name>
<comment type="caution">
    <text evidence="2">The sequence shown here is derived from an EMBL/GenBank/DDBJ whole genome shotgun (WGS) entry which is preliminary data.</text>
</comment>
<evidence type="ECO:0000313" key="2">
    <source>
        <dbReference type="EMBL" id="GAA6501315.1"/>
    </source>
</evidence>